<comment type="caution">
    <text evidence="2">The sequence shown here is derived from an EMBL/GenBank/DDBJ whole genome shotgun (WGS) entry which is preliminary data.</text>
</comment>
<feature type="compositionally biased region" description="Low complexity" evidence="1">
    <location>
        <begin position="61"/>
        <end position="70"/>
    </location>
</feature>
<gene>
    <name evidence="2" type="ORF">Asi02nite_76390</name>
</gene>
<protein>
    <submittedName>
        <fullName evidence="2">Uncharacterized protein</fullName>
    </submittedName>
</protein>
<dbReference type="Proteomes" id="UP000604117">
    <property type="component" value="Unassembled WGS sequence"/>
</dbReference>
<accession>A0ABQ4D3K2</accession>
<keyword evidence="3" id="KW-1185">Reference proteome</keyword>
<reference evidence="2 3" key="1">
    <citation type="submission" date="2021-01" db="EMBL/GenBank/DDBJ databases">
        <title>Whole genome shotgun sequence of Asanoa siamensis NBRC 107932.</title>
        <authorList>
            <person name="Komaki H."/>
            <person name="Tamura T."/>
        </authorList>
    </citation>
    <scope>NUCLEOTIDE SEQUENCE [LARGE SCALE GENOMIC DNA]</scope>
    <source>
        <strain evidence="2 3">NBRC 107932</strain>
    </source>
</reference>
<evidence type="ECO:0000313" key="3">
    <source>
        <dbReference type="Proteomes" id="UP000604117"/>
    </source>
</evidence>
<dbReference type="RefSeq" id="WP_203718958.1">
    <property type="nucleotide sequence ID" value="NZ_BONE01000120.1"/>
</dbReference>
<name>A0ABQ4D3K2_9ACTN</name>
<organism evidence="2 3">
    <name type="scientific">Asanoa siamensis</name>
    <dbReference type="NCBI Taxonomy" id="926357"/>
    <lineage>
        <taxon>Bacteria</taxon>
        <taxon>Bacillati</taxon>
        <taxon>Actinomycetota</taxon>
        <taxon>Actinomycetes</taxon>
        <taxon>Micromonosporales</taxon>
        <taxon>Micromonosporaceae</taxon>
        <taxon>Asanoa</taxon>
    </lineage>
</organism>
<evidence type="ECO:0000313" key="2">
    <source>
        <dbReference type="EMBL" id="GIF78121.1"/>
    </source>
</evidence>
<evidence type="ECO:0000256" key="1">
    <source>
        <dbReference type="SAM" id="MobiDB-lite"/>
    </source>
</evidence>
<dbReference type="EMBL" id="BONE01000120">
    <property type="protein sequence ID" value="GIF78121.1"/>
    <property type="molecule type" value="Genomic_DNA"/>
</dbReference>
<sequence>MPDGDRIPIGIYGRWRKVFRSLDARDPVDRLADDVAGALASDVRRAGGLVGLGRLGSSIQPPVAKHATPAATPPTAPGADRPSDEFTQAVALALNDHLALTSSPEASYALAEHLVKRLAWSRFEKMIHRLIGDQKYGAVELYQKFREILSDKAIGDLVRRVMKHPTGEGLRAPNRRGSRLSAKDLLTTDLGSL</sequence>
<proteinExistence type="predicted"/>
<feature type="region of interest" description="Disordered" evidence="1">
    <location>
        <begin position="60"/>
        <end position="83"/>
    </location>
</feature>